<name>A0ACB9S5H5_9MYRT</name>
<protein>
    <submittedName>
        <fullName evidence="1">Uncharacterized protein</fullName>
    </submittedName>
</protein>
<dbReference type="Proteomes" id="UP001057402">
    <property type="component" value="Chromosome 2"/>
</dbReference>
<organism evidence="1 2">
    <name type="scientific">Melastoma candidum</name>
    <dbReference type="NCBI Taxonomy" id="119954"/>
    <lineage>
        <taxon>Eukaryota</taxon>
        <taxon>Viridiplantae</taxon>
        <taxon>Streptophyta</taxon>
        <taxon>Embryophyta</taxon>
        <taxon>Tracheophyta</taxon>
        <taxon>Spermatophyta</taxon>
        <taxon>Magnoliopsida</taxon>
        <taxon>eudicotyledons</taxon>
        <taxon>Gunneridae</taxon>
        <taxon>Pentapetalae</taxon>
        <taxon>rosids</taxon>
        <taxon>malvids</taxon>
        <taxon>Myrtales</taxon>
        <taxon>Melastomataceae</taxon>
        <taxon>Melastomatoideae</taxon>
        <taxon>Melastomateae</taxon>
        <taxon>Melastoma</taxon>
    </lineage>
</organism>
<keyword evidence="2" id="KW-1185">Reference proteome</keyword>
<evidence type="ECO:0000313" key="2">
    <source>
        <dbReference type="Proteomes" id="UP001057402"/>
    </source>
</evidence>
<sequence length="99" mass="11308">MARCLILLAQGRSGDLGKEEAEVGYHDCPIYDRQKTFDGEDLKFNSKGYLEARAGGGKIGYYVYECRTCNRTFPSFQALGGHRASHYKSLRPPWRKRRS</sequence>
<reference evidence="2" key="1">
    <citation type="journal article" date="2023" name="Front. Plant Sci.">
        <title>Chromosomal-level genome assembly of Melastoma candidum provides insights into trichome evolution.</title>
        <authorList>
            <person name="Zhong Y."/>
            <person name="Wu W."/>
            <person name="Sun C."/>
            <person name="Zou P."/>
            <person name="Liu Y."/>
            <person name="Dai S."/>
            <person name="Zhou R."/>
        </authorList>
    </citation>
    <scope>NUCLEOTIDE SEQUENCE [LARGE SCALE GENOMIC DNA]</scope>
</reference>
<dbReference type="EMBL" id="CM042881">
    <property type="protein sequence ID" value="KAI4385751.1"/>
    <property type="molecule type" value="Genomic_DNA"/>
</dbReference>
<evidence type="ECO:0000313" key="1">
    <source>
        <dbReference type="EMBL" id="KAI4385751.1"/>
    </source>
</evidence>
<accession>A0ACB9S5H5</accession>
<gene>
    <name evidence="1" type="ORF">MLD38_003744</name>
</gene>
<proteinExistence type="predicted"/>
<comment type="caution">
    <text evidence="1">The sequence shown here is derived from an EMBL/GenBank/DDBJ whole genome shotgun (WGS) entry which is preliminary data.</text>
</comment>